<dbReference type="RefSeq" id="WP_034266884.1">
    <property type="nucleotide sequence ID" value="NZ_KI632509.1"/>
</dbReference>
<keyword evidence="8" id="KW-1185">Reference proteome</keyword>
<comment type="caution">
    <text evidence="7">The sequence shown here is derived from an EMBL/GenBank/DDBJ whole genome shotgun (WGS) entry which is preliminary data.</text>
</comment>
<keyword evidence="2 4" id="KW-0238">DNA-binding</keyword>
<dbReference type="Proteomes" id="UP000054357">
    <property type="component" value="Unassembled WGS sequence"/>
</dbReference>
<dbReference type="PANTHER" id="PTHR30349">
    <property type="entry name" value="PHAGE INTEGRASE-RELATED"/>
    <property type="match status" value="1"/>
</dbReference>
<accession>W9DN92</accession>
<dbReference type="PANTHER" id="PTHR30349:SF41">
    <property type="entry name" value="INTEGRASE_RECOMBINASE PROTEIN MJ0367-RELATED"/>
    <property type="match status" value="1"/>
</dbReference>
<name>W9DN92_9PSEU</name>
<evidence type="ECO:0000256" key="2">
    <source>
        <dbReference type="ARBA" id="ARBA00023125"/>
    </source>
</evidence>
<evidence type="ECO:0000256" key="3">
    <source>
        <dbReference type="ARBA" id="ARBA00023172"/>
    </source>
</evidence>
<evidence type="ECO:0000259" key="5">
    <source>
        <dbReference type="PROSITE" id="PS51898"/>
    </source>
</evidence>
<evidence type="ECO:0000313" key="8">
    <source>
        <dbReference type="Proteomes" id="UP000054357"/>
    </source>
</evidence>
<dbReference type="InterPro" id="IPR011010">
    <property type="entry name" value="DNA_brk_join_enz"/>
</dbReference>
<dbReference type="OrthoDB" id="4326943at2"/>
<dbReference type="HOGENOM" id="CLU_027562_17_1_11"/>
<feature type="domain" description="Core-binding (CB)" evidence="6">
    <location>
        <begin position="82"/>
        <end position="175"/>
    </location>
</feature>
<evidence type="ECO:0000256" key="1">
    <source>
        <dbReference type="ARBA" id="ARBA00008857"/>
    </source>
</evidence>
<gene>
    <name evidence="7" type="ORF">AmyhaDRAFT_0137</name>
</gene>
<dbReference type="Gene3D" id="1.10.443.10">
    <property type="entry name" value="Intergrase catalytic core"/>
    <property type="match status" value="1"/>
</dbReference>
<comment type="similarity">
    <text evidence="1">Belongs to the 'phage' integrase family.</text>
</comment>
<protein>
    <submittedName>
        <fullName evidence="7">Site-specific recombinase XerD</fullName>
    </submittedName>
</protein>
<evidence type="ECO:0000259" key="6">
    <source>
        <dbReference type="PROSITE" id="PS51900"/>
    </source>
</evidence>
<feature type="domain" description="Tyr recombinase" evidence="5">
    <location>
        <begin position="201"/>
        <end position="386"/>
    </location>
</feature>
<dbReference type="SUPFAM" id="SSF56349">
    <property type="entry name" value="DNA breaking-rejoining enzymes"/>
    <property type="match status" value="1"/>
</dbReference>
<evidence type="ECO:0000256" key="4">
    <source>
        <dbReference type="PROSITE-ProRule" id="PRU01248"/>
    </source>
</evidence>
<dbReference type="InterPro" id="IPR002104">
    <property type="entry name" value="Integrase_catalytic"/>
</dbReference>
<dbReference type="InterPro" id="IPR044068">
    <property type="entry name" value="CB"/>
</dbReference>
<dbReference type="EMBL" id="AZAK01000001">
    <property type="protein sequence ID" value="ETA66383.1"/>
    <property type="molecule type" value="Genomic_DNA"/>
</dbReference>
<organism evidence="7 8">
    <name type="scientific">Haloechinothrix halophila YIM 93223</name>
    <dbReference type="NCBI Taxonomy" id="592678"/>
    <lineage>
        <taxon>Bacteria</taxon>
        <taxon>Bacillati</taxon>
        <taxon>Actinomycetota</taxon>
        <taxon>Actinomycetes</taxon>
        <taxon>Pseudonocardiales</taxon>
        <taxon>Pseudonocardiaceae</taxon>
        <taxon>Haloechinothrix</taxon>
    </lineage>
</organism>
<dbReference type="GO" id="GO:0015074">
    <property type="term" value="P:DNA integration"/>
    <property type="evidence" value="ECO:0007669"/>
    <property type="project" value="InterPro"/>
</dbReference>
<dbReference type="InterPro" id="IPR010998">
    <property type="entry name" value="Integrase_recombinase_N"/>
</dbReference>
<dbReference type="InterPro" id="IPR050090">
    <property type="entry name" value="Tyrosine_recombinase_XerCD"/>
</dbReference>
<dbReference type="GO" id="GO:0003677">
    <property type="term" value="F:DNA binding"/>
    <property type="evidence" value="ECO:0007669"/>
    <property type="project" value="UniProtKB-UniRule"/>
</dbReference>
<dbReference type="PATRIC" id="fig|592678.3.peg.142"/>
<evidence type="ECO:0000313" key="7">
    <source>
        <dbReference type="EMBL" id="ETA66383.1"/>
    </source>
</evidence>
<dbReference type="PROSITE" id="PS51900">
    <property type="entry name" value="CB"/>
    <property type="match status" value="1"/>
</dbReference>
<proteinExistence type="inferred from homology"/>
<keyword evidence="3" id="KW-0233">DNA recombination</keyword>
<dbReference type="Gene3D" id="1.10.150.130">
    <property type="match status" value="1"/>
</dbReference>
<dbReference type="Pfam" id="PF00589">
    <property type="entry name" value="Phage_integrase"/>
    <property type="match status" value="1"/>
</dbReference>
<dbReference type="CDD" id="cd01189">
    <property type="entry name" value="INT_ICEBs1_C_like"/>
    <property type="match status" value="1"/>
</dbReference>
<dbReference type="AlphaFoldDB" id="W9DN92"/>
<dbReference type="GO" id="GO:0006310">
    <property type="term" value="P:DNA recombination"/>
    <property type="evidence" value="ECO:0007669"/>
    <property type="project" value="UniProtKB-KW"/>
</dbReference>
<dbReference type="PROSITE" id="PS51898">
    <property type="entry name" value="TYR_RECOMBINASE"/>
    <property type="match status" value="1"/>
</dbReference>
<sequence>MAKRVKTSTPGIWRIEHDDGQVTYRAVVDAGPGPDPKTGTWKKRRQIFITRRRFKDVKAERDKINARREESTHRQLDLPKRITVQEAVEAWLASRRVGKRGKPLSEETRRLYRNCATHVIDFMGGELVQNITEEHVEALRDGMESGQLRRIGQPGQPMSAGAIRLTIRTVLGGTLAQLVKRRQLQRNPVDNVELPALPERDQYRGWTVDEVVTFLRHVRGHRLHALFLLSTLGMRRGEVLALTWANIDLDGGRLSIPQGKTENAVRNLPIPPLVVDALRSHRDLLRAEASLAEDAYSDSGFLAVDELGRPLSSRWYSDEFHRVSHAAGLRRIRLHDLRHTAGTLMRQKLGLHPEVIAKWLGHARGSISMKLYVDDPREEALHDAAERFGTLLSPPAEPPSVAPG</sequence>
<dbReference type="InterPro" id="IPR013762">
    <property type="entry name" value="Integrase-like_cat_sf"/>
</dbReference>
<reference evidence="7 8" key="1">
    <citation type="submission" date="2013-08" db="EMBL/GenBank/DDBJ databases">
        <authorList>
            <consortium name="DOE Joint Genome Institute"/>
            <person name="Klenk H.-P."/>
            <person name="Huntemann M."/>
            <person name="Han J."/>
            <person name="Chen A."/>
            <person name="Kyrpides N."/>
            <person name="Mavromatis K."/>
            <person name="Markowitz V."/>
            <person name="Palaniappan K."/>
            <person name="Ivanova N."/>
            <person name="Schaumberg A."/>
            <person name="Pati A."/>
            <person name="Liolios K."/>
            <person name="Nordberg H.P."/>
            <person name="Cantor M.N."/>
            <person name="Hua S.X."/>
            <person name="Woyke T."/>
        </authorList>
    </citation>
    <scope>NUCLEOTIDE SEQUENCE [LARGE SCALE GENOMIC DNA]</scope>
    <source>
        <strain evidence="7 8">YIM 93223</strain>
    </source>
</reference>